<evidence type="ECO:0000256" key="4">
    <source>
        <dbReference type="ARBA" id="ARBA00023136"/>
    </source>
</evidence>
<evidence type="ECO:0000256" key="6">
    <source>
        <dbReference type="SAM" id="Phobius"/>
    </source>
</evidence>
<feature type="transmembrane region" description="Helical" evidence="6">
    <location>
        <begin position="285"/>
        <end position="305"/>
    </location>
</feature>
<reference evidence="7" key="1">
    <citation type="journal article" date="2021" name="J Fungi (Basel)">
        <title>Virulence traits and population genomics of the black yeast Aureobasidium melanogenum.</title>
        <authorList>
            <person name="Cernosa A."/>
            <person name="Sun X."/>
            <person name="Gostincar C."/>
            <person name="Fang C."/>
            <person name="Gunde-Cimerman N."/>
            <person name="Song Z."/>
        </authorList>
    </citation>
    <scope>NUCLEOTIDE SEQUENCE</scope>
    <source>
        <strain evidence="7">EXF-9298</strain>
    </source>
</reference>
<feature type="transmembrane region" description="Helical" evidence="6">
    <location>
        <begin position="325"/>
        <end position="347"/>
    </location>
</feature>
<dbReference type="GO" id="GO:0005886">
    <property type="term" value="C:plasma membrane"/>
    <property type="evidence" value="ECO:0007669"/>
    <property type="project" value="TreeGrafter"/>
</dbReference>
<feature type="compositionally biased region" description="Polar residues" evidence="5">
    <location>
        <begin position="411"/>
        <end position="424"/>
    </location>
</feature>
<feature type="transmembrane region" description="Helical" evidence="6">
    <location>
        <begin position="227"/>
        <end position="248"/>
    </location>
</feature>
<feature type="transmembrane region" description="Helical" evidence="6">
    <location>
        <begin position="124"/>
        <end position="148"/>
    </location>
</feature>
<name>A0A9P8G1Z7_AURME</name>
<dbReference type="PANTHER" id="PTHR31465">
    <property type="entry name" value="PROTEIN RTA1-RELATED"/>
    <property type="match status" value="1"/>
</dbReference>
<evidence type="ECO:0000256" key="1">
    <source>
        <dbReference type="ARBA" id="ARBA00004141"/>
    </source>
</evidence>
<comment type="subcellular location">
    <subcellularLocation>
        <location evidence="1">Membrane</location>
        <topology evidence="1">Multi-pass membrane protein</topology>
    </subcellularLocation>
</comment>
<feature type="transmembrane region" description="Helical" evidence="6">
    <location>
        <begin position="62"/>
        <end position="82"/>
    </location>
</feature>
<feature type="transmembrane region" description="Helical" evidence="6">
    <location>
        <begin position="88"/>
        <end position="112"/>
    </location>
</feature>
<gene>
    <name evidence="7" type="ORF">KCU98_g2286</name>
</gene>
<evidence type="ECO:0000256" key="2">
    <source>
        <dbReference type="ARBA" id="ARBA00022692"/>
    </source>
</evidence>
<reference evidence="7" key="2">
    <citation type="submission" date="2021-08" db="EMBL/GenBank/DDBJ databases">
        <authorList>
            <person name="Gostincar C."/>
            <person name="Sun X."/>
            <person name="Song Z."/>
            <person name="Gunde-Cimerman N."/>
        </authorList>
    </citation>
    <scope>NUCLEOTIDE SEQUENCE</scope>
    <source>
        <strain evidence="7">EXF-9298</strain>
    </source>
</reference>
<dbReference type="EMBL" id="JAHFXS010000119">
    <property type="protein sequence ID" value="KAG9988888.1"/>
    <property type="molecule type" value="Genomic_DNA"/>
</dbReference>
<dbReference type="InterPro" id="IPR007568">
    <property type="entry name" value="RTA1"/>
</dbReference>
<sequence length="552" mass="61595">MVAAIYSGYNIWYDYFYSMLIVVFNTSVRDPTYILNIYTIGATFWCLVVGVVIRYNGRLKWIALYFGVPFNLLGVGLLIYFRHPDTNIGFIVMCQIFIAFGGGTLVICEQMIVMAVSAQQNIPAILAFEFMIANIGSSIGSAIAAAMWTGLFPTNLARYLPASALSDLQSIYGDLTVQSSYAIGSPERDGINKAYGETQKLMCVASTCLYATIIVWVSLWREINVKANSFFIALFGISGIIHVIQGIWYKQRTFAILMVLGCICEMIGYGGRIIMYDDPWSFNGFIMQIVCITIAPVFMTAAIYVTLYRSILQLSPSSASFKPALYYQIFIPCDIISLVLQAVGGAMSSQSNGSSQAGVDIGLAGLSFQVFTLLFFIVLAAQITTTVNKTITTEMSYRTYEIIPGQASSNYQSNSYRQPTSYSRPNPYTQPTSYTQQSSQAYHGSYAQSSSTVSTDRRRSSDDDDEPLMISRQRRVHEIADNLPIRTTRMYPQAAQSLYRQDLAFNHTAGCRQYDGRSTAQEHLACDKRSQRSYALRLSCLWRSLPTWPVPI</sequence>
<feature type="compositionally biased region" description="Low complexity" evidence="5">
    <location>
        <begin position="425"/>
        <end position="442"/>
    </location>
</feature>
<dbReference type="SUPFAM" id="SSF103473">
    <property type="entry name" value="MFS general substrate transporter"/>
    <property type="match status" value="1"/>
</dbReference>
<accession>A0A9P8G1Z7</accession>
<protein>
    <submittedName>
        <fullName evidence="7">MFS general substrate transporter</fullName>
    </submittedName>
</protein>
<dbReference type="AlphaFoldDB" id="A0A9P8G1Z7"/>
<evidence type="ECO:0000313" key="8">
    <source>
        <dbReference type="Proteomes" id="UP000729357"/>
    </source>
</evidence>
<feature type="transmembrane region" description="Helical" evidence="6">
    <location>
        <begin position="34"/>
        <end position="55"/>
    </location>
</feature>
<organism evidence="7 8">
    <name type="scientific">Aureobasidium melanogenum</name>
    <name type="common">Aureobasidium pullulans var. melanogenum</name>
    <dbReference type="NCBI Taxonomy" id="46634"/>
    <lineage>
        <taxon>Eukaryota</taxon>
        <taxon>Fungi</taxon>
        <taxon>Dikarya</taxon>
        <taxon>Ascomycota</taxon>
        <taxon>Pezizomycotina</taxon>
        <taxon>Dothideomycetes</taxon>
        <taxon>Dothideomycetidae</taxon>
        <taxon>Dothideales</taxon>
        <taxon>Saccotheciaceae</taxon>
        <taxon>Aureobasidium</taxon>
    </lineage>
</organism>
<keyword evidence="4 6" id="KW-0472">Membrane</keyword>
<dbReference type="Proteomes" id="UP000729357">
    <property type="component" value="Unassembled WGS sequence"/>
</dbReference>
<feature type="region of interest" description="Disordered" evidence="5">
    <location>
        <begin position="411"/>
        <end position="470"/>
    </location>
</feature>
<proteinExistence type="predicted"/>
<keyword evidence="3 6" id="KW-1133">Transmembrane helix</keyword>
<dbReference type="PANTHER" id="PTHR31465:SF9">
    <property type="entry name" value="SPHINGOID LONG-CHAIN BASE TRANSPORTER RSB1"/>
    <property type="match status" value="1"/>
</dbReference>
<keyword evidence="8" id="KW-1185">Reference proteome</keyword>
<feature type="non-terminal residue" evidence="7">
    <location>
        <position position="1"/>
    </location>
</feature>
<feature type="transmembrane region" description="Helical" evidence="6">
    <location>
        <begin position="254"/>
        <end position="273"/>
    </location>
</feature>
<evidence type="ECO:0000256" key="3">
    <source>
        <dbReference type="ARBA" id="ARBA00022989"/>
    </source>
</evidence>
<evidence type="ECO:0000313" key="7">
    <source>
        <dbReference type="EMBL" id="KAG9988888.1"/>
    </source>
</evidence>
<feature type="transmembrane region" description="Helical" evidence="6">
    <location>
        <begin position="359"/>
        <end position="381"/>
    </location>
</feature>
<comment type="caution">
    <text evidence="7">The sequence shown here is derived from an EMBL/GenBank/DDBJ whole genome shotgun (WGS) entry which is preliminary data.</text>
</comment>
<feature type="transmembrane region" description="Helical" evidence="6">
    <location>
        <begin position="12"/>
        <end position="28"/>
    </location>
</feature>
<keyword evidence="2 6" id="KW-0812">Transmembrane</keyword>
<dbReference type="Pfam" id="PF04479">
    <property type="entry name" value="RTA1"/>
    <property type="match status" value="1"/>
</dbReference>
<dbReference type="GO" id="GO:0000324">
    <property type="term" value="C:fungal-type vacuole"/>
    <property type="evidence" value="ECO:0007669"/>
    <property type="project" value="TreeGrafter"/>
</dbReference>
<dbReference type="InterPro" id="IPR036259">
    <property type="entry name" value="MFS_trans_sf"/>
</dbReference>
<feature type="transmembrane region" description="Helical" evidence="6">
    <location>
        <begin position="199"/>
        <end position="220"/>
    </location>
</feature>
<evidence type="ECO:0000256" key="5">
    <source>
        <dbReference type="SAM" id="MobiDB-lite"/>
    </source>
</evidence>